<accession>A0ABN7SXD9</accession>
<dbReference type="Proteomes" id="UP001158576">
    <property type="component" value="Chromosome 2"/>
</dbReference>
<organism evidence="1 2">
    <name type="scientific">Oikopleura dioica</name>
    <name type="common">Tunicate</name>
    <dbReference type="NCBI Taxonomy" id="34765"/>
    <lineage>
        <taxon>Eukaryota</taxon>
        <taxon>Metazoa</taxon>
        <taxon>Chordata</taxon>
        <taxon>Tunicata</taxon>
        <taxon>Appendicularia</taxon>
        <taxon>Copelata</taxon>
        <taxon>Oikopleuridae</taxon>
        <taxon>Oikopleura</taxon>
    </lineage>
</organism>
<sequence>MTEKLITSRREYERTTGHVEAFLLEVAARQSSAKEMSDLLDISRPDIEELRSMKESLKREKRTSHHESAVEPSFWNENRHQRCCRCLEELRQSHQ</sequence>
<evidence type="ECO:0000313" key="2">
    <source>
        <dbReference type="Proteomes" id="UP001158576"/>
    </source>
</evidence>
<proteinExistence type="predicted"/>
<keyword evidence="2" id="KW-1185">Reference proteome</keyword>
<name>A0ABN7SXD9_OIKDI</name>
<evidence type="ECO:0000313" key="1">
    <source>
        <dbReference type="EMBL" id="CAG5110095.1"/>
    </source>
</evidence>
<reference evidence="1 2" key="1">
    <citation type="submission" date="2021-04" db="EMBL/GenBank/DDBJ databases">
        <authorList>
            <person name="Bliznina A."/>
        </authorList>
    </citation>
    <scope>NUCLEOTIDE SEQUENCE [LARGE SCALE GENOMIC DNA]</scope>
</reference>
<protein>
    <submittedName>
        <fullName evidence="1">Oidioi.mRNA.OKI2018_I69.chr2.g4535.t1.cds</fullName>
    </submittedName>
</protein>
<gene>
    <name evidence="1" type="ORF">OKIOD_LOCUS13300</name>
</gene>
<dbReference type="EMBL" id="OU015567">
    <property type="protein sequence ID" value="CAG5110095.1"/>
    <property type="molecule type" value="Genomic_DNA"/>
</dbReference>